<evidence type="ECO:0000313" key="1">
    <source>
        <dbReference type="EMBL" id="KKL88954.1"/>
    </source>
</evidence>
<name>A0A0F9FR09_9ZZZZ</name>
<protein>
    <submittedName>
        <fullName evidence="1">Uncharacterized protein</fullName>
    </submittedName>
</protein>
<organism evidence="1">
    <name type="scientific">marine sediment metagenome</name>
    <dbReference type="NCBI Taxonomy" id="412755"/>
    <lineage>
        <taxon>unclassified sequences</taxon>
        <taxon>metagenomes</taxon>
        <taxon>ecological metagenomes</taxon>
    </lineage>
</organism>
<accession>A0A0F9FR09</accession>
<dbReference type="EMBL" id="LAZR01020417">
    <property type="protein sequence ID" value="KKL88954.1"/>
    <property type="molecule type" value="Genomic_DNA"/>
</dbReference>
<sequence>MSGPGIVVQTDLVQLYKEFEAMGRVGGYVYFDNSDGGRIGFNLSRFDQYAVEVLPPEEKSEPTRKYDAEGKLITDDARATDAEVAAYLGPKAEPDPKV</sequence>
<comment type="caution">
    <text evidence="1">The sequence shown here is derived from an EMBL/GenBank/DDBJ whole genome shotgun (WGS) entry which is preliminary data.</text>
</comment>
<gene>
    <name evidence="1" type="ORF">LCGC14_1919550</name>
</gene>
<dbReference type="AlphaFoldDB" id="A0A0F9FR09"/>
<reference evidence="1" key="1">
    <citation type="journal article" date="2015" name="Nature">
        <title>Complex archaea that bridge the gap between prokaryotes and eukaryotes.</title>
        <authorList>
            <person name="Spang A."/>
            <person name="Saw J.H."/>
            <person name="Jorgensen S.L."/>
            <person name="Zaremba-Niedzwiedzka K."/>
            <person name="Martijn J."/>
            <person name="Lind A.E."/>
            <person name="van Eijk R."/>
            <person name="Schleper C."/>
            <person name="Guy L."/>
            <person name="Ettema T.J."/>
        </authorList>
    </citation>
    <scope>NUCLEOTIDE SEQUENCE</scope>
</reference>
<proteinExistence type="predicted"/>